<dbReference type="EMBL" id="CP119878">
    <property type="protein sequence ID" value="WFD34464.1"/>
    <property type="molecule type" value="Genomic_DNA"/>
</dbReference>
<feature type="region of interest" description="Disordered" evidence="3">
    <location>
        <begin position="1"/>
        <end position="41"/>
    </location>
</feature>
<dbReference type="Proteomes" id="UP001219933">
    <property type="component" value="Chromosome 2"/>
</dbReference>
<feature type="region of interest" description="Disordered" evidence="3">
    <location>
        <begin position="402"/>
        <end position="428"/>
    </location>
</feature>
<dbReference type="GO" id="GO:1990904">
    <property type="term" value="C:ribonucleoprotein complex"/>
    <property type="evidence" value="ECO:0007669"/>
    <property type="project" value="TreeGrafter"/>
</dbReference>
<dbReference type="Pfam" id="PF00076">
    <property type="entry name" value="RRM_1"/>
    <property type="match status" value="2"/>
</dbReference>
<keyword evidence="6" id="KW-1185">Reference proteome</keyword>
<evidence type="ECO:0000313" key="5">
    <source>
        <dbReference type="EMBL" id="WFD34464.1"/>
    </source>
</evidence>
<dbReference type="InterPro" id="IPR000504">
    <property type="entry name" value="RRM_dom"/>
</dbReference>
<feature type="region of interest" description="Disordered" evidence="3">
    <location>
        <begin position="566"/>
        <end position="602"/>
    </location>
</feature>
<dbReference type="PROSITE" id="PS50102">
    <property type="entry name" value="RRM"/>
    <property type="match status" value="2"/>
</dbReference>
<feature type="domain" description="RRM" evidence="4">
    <location>
        <begin position="296"/>
        <end position="373"/>
    </location>
</feature>
<dbReference type="SUPFAM" id="SSF54928">
    <property type="entry name" value="RNA-binding domain, RBD"/>
    <property type="match status" value="2"/>
</dbReference>
<evidence type="ECO:0000256" key="1">
    <source>
        <dbReference type="ARBA" id="ARBA00022884"/>
    </source>
</evidence>
<sequence length="677" mass="71309">MLPLPDAPGVSNAWPGSAAPGSVKREADTSKPPWLRLEGESDLANQLDETIDAFTRSAPLLPRPASQNQWVKSRDVSPSRSVFSETNGDGRKTPLLAPEHHRQRSHSSMSCGWPTAASRSISPDTSRRASDIGSLAANDSRTQLFVQNLPFSARWQDVKDLFRRAGTVLRADVQLLPDGRSSGAGTVLFATMEDAQRAIDMLHGYNWQGRVLSIHKEAGDADGQQQQVDASILSAGAWSGGGGGGGGAGGGPGAVTGLGGGMGPPMVGTQWPYAAHLMPAPGQPMNGANQLPFPGRVLFIGNLPFHCQWQDLKDLFRAAGNIQRADVALNADGRSRGFGTVLFASPADAQNAVRLFHGYEYGGRTLKVHFDRLAIFRPGPNSFPADPSEYTAAFSETHVPHTAKDTPETHGATHGAAVPTRVRSQGSHPGRITIPPAGIHSGVPNIGAPIAQGHLGHPGDVMTPTGAAFSYSMQPGPGFVPGQVPETPPLYHPHFLSHGGMGHIGSPILAGPMSPSGFTPIFNPVHNAPPMDYMSAVTAQPFAQTPLPYYDIGYMHPFTPLGPLPPTPHWSQPVRAPARAPVEDPTEAPAASAPGDNRPDELKNTTAELTNMIARMSVKGSARGSGSTHGLSPERNSAKLALTRLRETLTTPTPADRTRTSTKESDGDAASSATALP</sequence>
<feature type="compositionally biased region" description="Basic and acidic residues" evidence="3">
    <location>
        <begin position="656"/>
        <end position="666"/>
    </location>
</feature>
<dbReference type="InterPro" id="IPR050374">
    <property type="entry name" value="RRT5_SRSF_SR"/>
</dbReference>
<dbReference type="FunFam" id="3.30.70.330:FF:000145">
    <property type="entry name" value="Putative RNP domain-containing protein"/>
    <property type="match status" value="1"/>
</dbReference>
<dbReference type="PANTHER" id="PTHR23003:SF64">
    <property type="entry name" value="RRM DOMAIN-CONTAINING PROTEIN"/>
    <property type="match status" value="1"/>
</dbReference>
<evidence type="ECO:0000256" key="3">
    <source>
        <dbReference type="SAM" id="MobiDB-lite"/>
    </source>
</evidence>
<protein>
    <recommendedName>
        <fullName evidence="4">RRM domain-containing protein</fullName>
    </recommendedName>
</protein>
<feature type="region of interest" description="Disordered" evidence="3">
    <location>
        <begin position="619"/>
        <end position="677"/>
    </location>
</feature>
<dbReference type="SMART" id="SM00360">
    <property type="entry name" value="RRM"/>
    <property type="match status" value="2"/>
</dbReference>
<feature type="compositionally biased region" description="Polar residues" evidence="3">
    <location>
        <begin position="78"/>
        <end position="87"/>
    </location>
</feature>
<name>A0AAF0EST7_9BASI</name>
<dbReference type="Gene3D" id="3.30.70.330">
    <property type="match status" value="2"/>
</dbReference>
<gene>
    <name evidence="5" type="ORF">MCUN1_001305</name>
</gene>
<keyword evidence="1 2" id="KW-0694">RNA-binding</keyword>
<dbReference type="GO" id="GO:0005634">
    <property type="term" value="C:nucleus"/>
    <property type="evidence" value="ECO:0007669"/>
    <property type="project" value="TreeGrafter"/>
</dbReference>
<dbReference type="GO" id="GO:0005737">
    <property type="term" value="C:cytoplasm"/>
    <property type="evidence" value="ECO:0007669"/>
    <property type="project" value="TreeGrafter"/>
</dbReference>
<dbReference type="PANTHER" id="PTHR23003">
    <property type="entry name" value="RNA RECOGNITION MOTIF RRM DOMAIN CONTAINING PROTEIN"/>
    <property type="match status" value="1"/>
</dbReference>
<accession>A0AAF0EST7</accession>
<evidence type="ECO:0000259" key="4">
    <source>
        <dbReference type="PROSITE" id="PS50102"/>
    </source>
</evidence>
<dbReference type="InterPro" id="IPR012677">
    <property type="entry name" value="Nucleotide-bd_a/b_plait_sf"/>
</dbReference>
<proteinExistence type="predicted"/>
<feature type="region of interest" description="Disordered" evidence="3">
    <location>
        <begin position="65"/>
        <end position="130"/>
    </location>
</feature>
<reference evidence="5" key="1">
    <citation type="submission" date="2023-03" db="EMBL/GenBank/DDBJ databases">
        <title>Mating type loci evolution in Malassezia.</title>
        <authorList>
            <person name="Coelho M.A."/>
        </authorList>
    </citation>
    <scope>NUCLEOTIDE SEQUENCE</scope>
    <source>
        <strain evidence="5">CBS 11721</strain>
    </source>
</reference>
<dbReference type="AlphaFoldDB" id="A0AAF0EST7"/>
<dbReference type="GO" id="GO:0003729">
    <property type="term" value="F:mRNA binding"/>
    <property type="evidence" value="ECO:0007669"/>
    <property type="project" value="TreeGrafter"/>
</dbReference>
<feature type="compositionally biased region" description="Low complexity" evidence="3">
    <location>
        <begin position="640"/>
        <end position="655"/>
    </location>
</feature>
<evidence type="ECO:0000313" key="6">
    <source>
        <dbReference type="Proteomes" id="UP001219933"/>
    </source>
</evidence>
<dbReference type="InterPro" id="IPR035979">
    <property type="entry name" value="RBD_domain_sf"/>
</dbReference>
<evidence type="ECO:0000256" key="2">
    <source>
        <dbReference type="PROSITE-ProRule" id="PRU00176"/>
    </source>
</evidence>
<feature type="domain" description="RRM" evidence="4">
    <location>
        <begin position="142"/>
        <end position="219"/>
    </location>
</feature>
<organism evidence="5 6">
    <name type="scientific">Malassezia cuniculi</name>
    <dbReference type="NCBI Taxonomy" id="948313"/>
    <lineage>
        <taxon>Eukaryota</taxon>
        <taxon>Fungi</taxon>
        <taxon>Dikarya</taxon>
        <taxon>Basidiomycota</taxon>
        <taxon>Ustilaginomycotina</taxon>
        <taxon>Malasseziomycetes</taxon>
        <taxon>Malasseziales</taxon>
        <taxon>Malasseziaceae</taxon>
        <taxon>Malassezia</taxon>
    </lineage>
</organism>